<protein>
    <submittedName>
        <fullName evidence="1">Uncharacterized protein</fullName>
    </submittedName>
</protein>
<dbReference type="Proteomes" id="UP001186974">
    <property type="component" value="Unassembled WGS sequence"/>
</dbReference>
<feature type="non-terminal residue" evidence="1">
    <location>
        <position position="1"/>
    </location>
</feature>
<dbReference type="EMBL" id="JAWDJW010003254">
    <property type="protein sequence ID" value="KAK3077065.1"/>
    <property type="molecule type" value="Genomic_DNA"/>
</dbReference>
<sequence>LFYSARDSWRIHLEGAQKLIALLHERLESAELVLGNQSGLQASSLHGYLMEHCLIYDILSLTRPSSRRSTNTLRFHVLDPSVEAVQFASCPGPLIEVMVLALQQNRNLESDAPADLAIKQRLDAFDPSEWAASIKRHNSKDDFEARTRVGAAYKTGVTIFTARLSRMAVNNSQMSDLASRIISHLSRIAPEKALFKATCWPTFVAGAETYDLMERAWVIQRLHAYFSHFMYANARSAITLLHGIWEAADRHYAIDTIGTEFNWIDEVEKMGADWLFV</sequence>
<proteinExistence type="predicted"/>
<name>A0ACC3DKG4_9PEZI</name>
<accession>A0ACC3DKG4</accession>
<organism evidence="1 2">
    <name type="scientific">Coniosporium uncinatum</name>
    <dbReference type="NCBI Taxonomy" id="93489"/>
    <lineage>
        <taxon>Eukaryota</taxon>
        <taxon>Fungi</taxon>
        <taxon>Dikarya</taxon>
        <taxon>Ascomycota</taxon>
        <taxon>Pezizomycotina</taxon>
        <taxon>Dothideomycetes</taxon>
        <taxon>Dothideomycetes incertae sedis</taxon>
        <taxon>Coniosporium</taxon>
    </lineage>
</organism>
<comment type="caution">
    <text evidence="1">The sequence shown here is derived from an EMBL/GenBank/DDBJ whole genome shotgun (WGS) entry which is preliminary data.</text>
</comment>
<reference evidence="1" key="1">
    <citation type="submission" date="2024-09" db="EMBL/GenBank/DDBJ databases">
        <title>Black Yeasts Isolated from many extreme environments.</title>
        <authorList>
            <person name="Coleine C."/>
            <person name="Stajich J.E."/>
            <person name="Selbmann L."/>
        </authorList>
    </citation>
    <scope>NUCLEOTIDE SEQUENCE</scope>
    <source>
        <strain evidence="1">CCFEE 5737</strain>
    </source>
</reference>
<gene>
    <name evidence="1" type="ORF">LTS18_011306</name>
</gene>
<keyword evidence="2" id="KW-1185">Reference proteome</keyword>
<evidence type="ECO:0000313" key="1">
    <source>
        <dbReference type="EMBL" id="KAK3077065.1"/>
    </source>
</evidence>
<evidence type="ECO:0000313" key="2">
    <source>
        <dbReference type="Proteomes" id="UP001186974"/>
    </source>
</evidence>